<dbReference type="AlphaFoldDB" id="A0A0F7ZU85"/>
<gene>
    <name evidence="4" type="ORF">HIM_06233</name>
</gene>
<dbReference type="OrthoDB" id="10667820at2759"/>
<keyword evidence="5" id="KW-1185">Reference proteome</keyword>
<evidence type="ECO:0000256" key="2">
    <source>
        <dbReference type="SAM" id="Phobius"/>
    </source>
</evidence>
<feature type="region of interest" description="Disordered" evidence="1">
    <location>
        <begin position="136"/>
        <end position="249"/>
    </location>
</feature>
<keyword evidence="3" id="KW-0732">Signal</keyword>
<feature type="compositionally biased region" description="Basic and acidic residues" evidence="1">
    <location>
        <begin position="136"/>
        <end position="187"/>
    </location>
</feature>
<keyword evidence="2" id="KW-0472">Membrane</keyword>
<accession>A0A0F7ZU85</accession>
<sequence>MKAAFIVARLAALWGSSMAATLSEQGQAGVEESAKANAGQARYAFAADLIDQLTDALAQDVENLFEQGKTIEDIKAARMGDSGYVISSLGGLDEAINGFLGPDGGLGRRDENLDVGKLAGGLPISRLLAGVMNTEADAKGGGKKEGKKGGKEGKGKGKGKDKDKDKKKDKKKDEDDGGKGDKGDKGSNKGAYGLGKKKGGGDKGPKGGDYGERPDKGDNDKGGKKGGYGGDDDDGGKKGGYGGGGDDGGKKKDPLGMILKKIKSPKVQAALKKAARKGPNFLAVLFPVTSLVKKLGLGSLFPLTIIVDALLLALLGLGPVVGKLLLNLGLIGHKEKKN</sequence>
<evidence type="ECO:0000256" key="1">
    <source>
        <dbReference type="SAM" id="MobiDB-lite"/>
    </source>
</evidence>
<name>A0A0F7ZU85_9HYPO</name>
<evidence type="ECO:0000313" key="5">
    <source>
        <dbReference type="Proteomes" id="UP000054481"/>
    </source>
</evidence>
<feature type="compositionally biased region" description="Basic and acidic residues" evidence="1">
    <location>
        <begin position="199"/>
        <end position="223"/>
    </location>
</feature>
<keyword evidence="2" id="KW-1133">Transmembrane helix</keyword>
<proteinExistence type="predicted"/>
<organism evidence="4 5">
    <name type="scientific">Hirsutella minnesotensis 3608</name>
    <dbReference type="NCBI Taxonomy" id="1043627"/>
    <lineage>
        <taxon>Eukaryota</taxon>
        <taxon>Fungi</taxon>
        <taxon>Dikarya</taxon>
        <taxon>Ascomycota</taxon>
        <taxon>Pezizomycotina</taxon>
        <taxon>Sordariomycetes</taxon>
        <taxon>Hypocreomycetidae</taxon>
        <taxon>Hypocreales</taxon>
        <taxon>Ophiocordycipitaceae</taxon>
        <taxon>Hirsutella</taxon>
    </lineage>
</organism>
<feature type="chain" id="PRO_5002526122" evidence="3">
    <location>
        <begin position="20"/>
        <end position="338"/>
    </location>
</feature>
<reference evidence="4 5" key="1">
    <citation type="journal article" date="2014" name="Genome Biol. Evol.">
        <title>Comparative genomics and transcriptomics analyses reveal divergent lifestyle features of nematode endoparasitic fungus Hirsutella minnesotensis.</title>
        <authorList>
            <person name="Lai Y."/>
            <person name="Liu K."/>
            <person name="Zhang X."/>
            <person name="Zhang X."/>
            <person name="Li K."/>
            <person name="Wang N."/>
            <person name="Shu C."/>
            <person name="Wu Y."/>
            <person name="Wang C."/>
            <person name="Bushley K.E."/>
            <person name="Xiang M."/>
            <person name="Liu X."/>
        </authorList>
    </citation>
    <scope>NUCLEOTIDE SEQUENCE [LARGE SCALE GENOMIC DNA]</scope>
    <source>
        <strain evidence="4 5">3608</strain>
    </source>
</reference>
<feature type="signal peptide" evidence="3">
    <location>
        <begin position="1"/>
        <end position="19"/>
    </location>
</feature>
<keyword evidence="2" id="KW-0812">Transmembrane</keyword>
<dbReference type="EMBL" id="KQ030526">
    <property type="protein sequence ID" value="KJZ74423.1"/>
    <property type="molecule type" value="Genomic_DNA"/>
</dbReference>
<feature type="transmembrane region" description="Helical" evidence="2">
    <location>
        <begin position="300"/>
        <end position="326"/>
    </location>
</feature>
<dbReference type="Proteomes" id="UP000054481">
    <property type="component" value="Unassembled WGS sequence"/>
</dbReference>
<protein>
    <submittedName>
        <fullName evidence="4">Uncharacterized protein</fullName>
    </submittedName>
</protein>
<evidence type="ECO:0000256" key="3">
    <source>
        <dbReference type="SAM" id="SignalP"/>
    </source>
</evidence>
<evidence type="ECO:0000313" key="4">
    <source>
        <dbReference type="EMBL" id="KJZ74423.1"/>
    </source>
</evidence>